<protein>
    <submittedName>
        <fullName evidence="8">Uncharacterized protein</fullName>
    </submittedName>
</protein>
<dbReference type="Proteomes" id="UP000194457">
    <property type="component" value="Chromosome"/>
</dbReference>
<dbReference type="Pfam" id="PF24961">
    <property type="entry name" value="NfeD_membrane"/>
    <property type="match status" value="1"/>
</dbReference>
<dbReference type="InterPro" id="IPR002810">
    <property type="entry name" value="NfeD-like_C"/>
</dbReference>
<keyword evidence="9" id="KW-1185">Reference proteome</keyword>
<comment type="subcellular location">
    <subcellularLocation>
        <location evidence="1">Membrane</location>
        <topology evidence="1">Multi-pass membrane protein</topology>
    </subcellularLocation>
</comment>
<feature type="domain" description="NfeD integral membrane" evidence="7">
    <location>
        <begin position="12"/>
        <end position="116"/>
    </location>
</feature>
<gene>
    <name evidence="8" type="ORF">B9H00_12915</name>
</gene>
<feature type="transmembrane region" description="Helical" evidence="5">
    <location>
        <begin position="44"/>
        <end position="60"/>
    </location>
</feature>
<dbReference type="PANTHER" id="PTHR33507:SF4">
    <property type="entry name" value="NODULATION COMPETITIVENESS PROTEIN NFED"/>
    <property type="match status" value="1"/>
</dbReference>
<dbReference type="Pfam" id="PF01957">
    <property type="entry name" value="NfeD"/>
    <property type="match status" value="1"/>
</dbReference>
<evidence type="ECO:0000313" key="9">
    <source>
        <dbReference type="Proteomes" id="UP000194457"/>
    </source>
</evidence>
<sequence length="204" mass="21767">MMSDAARLPGDFMTPSSRILMFLSLSLVALPAWAATPLAVEDGVLIVLLGLLLIGIEAVTPTFGVVGLLGLLVFVIGASMMVNAGLLPGGDSALGMAMVIAAALLLGGFLLWVVMRFLRFRHITPMGGREEVIGAVAEATRQFTEHHQGDYHGYARVKGERWQARSTTPVAEGERRRVSDVHGLVLVLEHEAPATTNDATSTHE</sequence>
<dbReference type="AlphaFoldDB" id="A0A240UQS7"/>
<name>A0A240UQS7_9GAMM</name>
<dbReference type="EMBL" id="CP021358">
    <property type="protein sequence ID" value="ART63841.1"/>
    <property type="molecule type" value="Genomic_DNA"/>
</dbReference>
<dbReference type="InterPro" id="IPR052165">
    <property type="entry name" value="Membrane_assoc_protease"/>
</dbReference>
<evidence type="ECO:0000256" key="1">
    <source>
        <dbReference type="ARBA" id="ARBA00004141"/>
    </source>
</evidence>
<proteinExistence type="predicted"/>
<reference evidence="8 9" key="1">
    <citation type="submission" date="2017-05" db="EMBL/GenBank/DDBJ databases">
        <authorList>
            <person name="Song R."/>
            <person name="Chenine A.L."/>
            <person name="Ruprecht R.M."/>
        </authorList>
    </citation>
    <scope>NUCLEOTIDE SEQUENCE [LARGE SCALE GENOMIC DNA]</scope>
    <source>
        <strain evidence="8">SW32</strain>
    </source>
</reference>
<accession>A0A240UQS7</accession>
<dbReference type="PANTHER" id="PTHR33507">
    <property type="entry name" value="INNER MEMBRANE PROTEIN YBBJ"/>
    <property type="match status" value="1"/>
</dbReference>
<dbReference type="InterPro" id="IPR012340">
    <property type="entry name" value="NA-bd_OB-fold"/>
</dbReference>
<dbReference type="GO" id="GO:0016020">
    <property type="term" value="C:membrane"/>
    <property type="evidence" value="ECO:0007669"/>
    <property type="project" value="UniProtKB-SubCell"/>
</dbReference>
<evidence type="ECO:0000256" key="2">
    <source>
        <dbReference type="ARBA" id="ARBA00022692"/>
    </source>
</evidence>
<keyword evidence="4 5" id="KW-0472">Membrane</keyword>
<evidence type="ECO:0000256" key="4">
    <source>
        <dbReference type="ARBA" id="ARBA00023136"/>
    </source>
</evidence>
<feature type="domain" description="NfeD-like C-terminal" evidence="6">
    <location>
        <begin position="130"/>
        <end position="188"/>
    </location>
</feature>
<dbReference type="Gene3D" id="2.40.50.140">
    <property type="entry name" value="Nucleic acid-binding proteins"/>
    <property type="match status" value="1"/>
</dbReference>
<evidence type="ECO:0000256" key="5">
    <source>
        <dbReference type="SAM" id="Phobius"/>
    </source>
</evidence>
<evidence type="ECO:0000313" key="8">
    <source>
        <dbReference type="EMBL" id="ART63841.1"/>
    </source>
</evidence>
<evidence type="ECO:0000256" key="3">
    <source>
        <dbReference type="ARBA" id="ARBA00022989"/>
    </source>
</evidence>
<dbReference type="KEGG" id="kma:B9H00_12915"/>
<organism evidence="8 9">
    <name type="scientific">Kushneria marisflavi</name>
    <dbReference type="NCBI Taxonomy" id="157779"/>
    <lineage>
        <taxon>Bacteria</taxon>
        <taxon>Pseudomonadati</taxon>
        <taxon>Pseudomonadota</taxon>
        <taxon>Gammaproteobacteria</taxon>
        <taxon>Oceanospirillales</taxon>
        <taxon>Halomonadaceae</taxon>
        <taxon>Kushneria</taxon>
    </lineage>
</organism>
<evidence type="ECO:0000259" key="7">
    <source>
        <dbReference type="Pfam" id="PF24961"/>
    </source>
</evidence>
<evidence type="ECO:0000259" key="6">
    <source>
        <dbReference type="Pfam" id="PF01957"/>
    </source>
</evidence>
<dbReference type="InterPro" id="IPR056739">
    <property type="entry name" value="NfeD_membrane"/>
</dbReference>
<dbReference type="SUPFAM" id="SSF141322">
    <property type="entry name" value="NfeD domain-like"/>
    <property type="match status" value="1"/>
</dbReference>
<keyword evidence="3 5" id="KW-1133">Transmembrane helix</keyword>
<keyword evidence="2 5" id="KW-0812">Transmembrane</keyword>
<feature type="transmembrane region" description="Helical" evidence="5">
    <location>
        <begin position="93"/>
        <end position="114"/>
    </location>
</feature>